<feature type="transmembrane region" description="Helical" evidence="1">
    <location>
        <begin position="12"/>
        <end position="35"/>
    </location>
</feature>
<dbReference type="CDD" id="cd06259">
    <property type="entry name" value="YdcF-like"/>
    <property type="match status" value="1"/>
</dbReference>
<comment type="caution">
    <text evidence="3">The sequence shown here is derived from an EMBL/GenBank/DDBJ whole genome shotgun (WGS) entry which is preliminary data.</text>
</comment>
<dbReference type="InterPro" id="IPR003848">
    <property type="entry name" value="DUF218"/>
</dbReference>
<evidence type="ECO:0000313" key="3">
    <source>
        <dbReference type="EMBL" id="MBP2414051.1"/>
    </source>
</evidence>
<dbReference type="RefSeq" id="WP_209681714.1">
    <property type="nucleotide sequence ID" value="NZ_JAGIOI010000001.1"/>
</dbReference>
<evidence type="ECO:0000313" key="4">
    <source>
        <dbReference type="Proteomes" id="UP000711614"/>
    </source>
</evidence>
<accession>A0ABS4YZ86</accession>
<evidence type="ECO:0000256" key="1">
    <source>
        <dbReference type="SAM" id="Phobius"/>
    </source>
</evidence>
<keyword evidence="1" id="KW-1133">Transmembrane helix</keyword>
<sequence>MPAIRKPRKKTVFITGAVLLVLFLGWLFAAFQLFYNVHTAPPKQADAVVMLGGASNERMLDAMMVRFDLKAPYLVLSNTDTRGNASADEYCDTHSNKEIYPDVICFTPVPMDTRGEATAIAQLAKDYQWENIVVVTSSYHIERAGLLMQQCVDANTTMVSTTPQFTPWQWFRRFIIETGGLIDVNLNPQCDTKSN</sequence>
<reference evidence="3 4" key="1">
    <citation type="submission" date="2021-03" db="EMBL/GenBank/DDBJ databases">
        <title>Sequencing the genomes of 1000 actinobacteria strains.</title>
        <authorList>
            <person name="Klenk H.-P."/>
        </authorList>
    </citation>
    <scope>NUCLEOTIDE SEQUENCE [LARGE SCALE GENOMIC DNA]</scope>
    <source>
        <strain evidence="3 4">DSM 16005</strain>
    </source>
</reference>
<dbReference type="Pfam" id="PF02698">
    <property type="entry name" value="DUF218"/>
    <property type="match status" value="1"/>
</dbReference>
<keyword evidence="1" id="KW-0812">Transmembrane</keyword>
<proteinExistence type="predicted"/>
<name>A0ABS4YZ86_9MICC</name>
<feature type="domain" description="DUF218" evidence="2">
    <location>
        <begin position="46"/>
        <end position="164"/>
    </location>
</feature>
<organism evidence="3 4">
    <name type="scientific">Arthrobacter stackebrandtii</name>
    <dbReference type="NCBI Taxonomy" id="272161"/>
    <lineage>
        <taxon>Bacteria</taxon>
        <taxon>Bacillati</taxon>
        <taxon>Actinomycetota</taxon>
        <taxon>Actinomycetes</taxon>
        <taxon>Micrococcales</taxon>
        <taxon>Micrococcaceae</taxon>
        <taxon>Arthrobacter</taxon>
    </lineage>
</organism>
<keyword evidence="4" id="KW-1185">Reference proteome</keyword>
<protein>
    <submittedName>
        <fullName evidence="3">Uncharacterized SAM-binding protein YcdF (DUF218 family)</fullName>
    </submittedName>
</protein>
<keyword evidence="1" id="KW-0472">Membrane</keyword>
<evidence type="ECO:0000259" key="2">
    <source>
        <dbReference type="Pfam" id="PF02698"/>
    </source>
</evidence>
<gene>
    <name evidence="3" type="ORF">JOF48_002850</name>
</gene>
<dbReference type="EMBL" id="JAGIOI010000001">
    <property type="protein sequence ID" value="MBP2414051.1"/>
    <property type="molecule type" value="Genomic_DNA"/>
</dbReference>
<dbReference type="Proteomes" id="UP000711614">
    <property type="component" value="Unassembled WGS sequence"/>
</dbReference>